<organism evidence="3 4">
    <name type="scientific">Lithohypha guttulata</name>
    <dbReference type="NCBI Taxonomy" id="1690604"/>
    <lineage>
        <taxon>Eukaryota</taxon>
        <taxon>Fungi</taxon>
        <taxon>Dikarya</taxon>
        <taxon>Ascomycota</taxon>
        <taxon>Pezizomycotina</taxon>
        <taxon>Eurotiomycetes</taxon>
        <taxon>Chaetothyriomycetidae</taxon>
        <taxon>Chaetothyriales</taxon>
        <taxon>Trichomeriaceae</taxon>
        <taxon>Lithohypha</taxon>
    </lineage>
</organism>
<dbReference type="Pfam" id="PF07992">
    <property type="entry name" value="Pyr_redox_2"/>
    <property type="match status" value="1"/>
</dbReference>
<proteinExistence type="predicted"/>
<dbReference type="PANTHER" id="PTHR43539">
    <property type="entry name" value="FLAVIN-BINDING MONOOXYGENASE-LIKE PROTEIN (AFU_ORTHOLOGUE AFUA_4G09220)"/>
    <property type="match status" value="1"/>
</dbReference>
<evidence type="ECO:0000313" key="4">
    <source>
        <dbReference type="Proteomes" id="UP001345013"/>
    </source>
</evidence>
<protein>
    <recommendedName>
        <fullName evidence="2">FAD/NAD(P)-binding domain-containing protein</fullName>
    </recommendedName>
</protein>
<dbReference type="Proteomes" id="UP001345013">
    <property type="component" value="Unassembled WGS sequence"/>
</dbReference>
<keyword evidence="1" id="KW-0560">Oxidoreductase</keyword>
<evidence type="ECO:0000313" key="3">
    <source>
        <dbReference type="EMBL" id="KAK5093666.1"/>
    </source>
</evidence>
<keyword evidence="4" id="KW-1185">Reference proteome</keyword>
<reference evidence="3 4" key="1">
    <citation type="submission" date="2023-08" db="EMBL/GenBank/DDBJ databases">
        <title>Black Yeasts Isolated from many extreme environments.</title>
        <authorList>
            <person name="Coleine C."/>
            <person name="Stajich J.E."/>
            <person name="Selbmann L."/>
        </authorList>
    </citation>
    <scope>NUCLEOTIDE SEQUENCE [LARGE SCALE GENOMIC DNA]</scope>
    <source>
        <strain evidence="3 4">CCFEE 5885</strain>
    </source>
</reference>
<dbReference type="InterPro" id="IPR050982">
    <property type="entry name" value="Auxin_biosynth/cation_transpt"/>
</dbReference>
<accession>A0ABR0KCY8</accession>
<evidence type="ECO:0000259" key="2">
    <source>
        <dbReference type="Pfam" id="PF07992"/>
    </source>
</evidence>
<dbReference type="EMBL" id="JAVRRG010000040">
    <property type="protein sequence ID" value="KAK5093666.1"/>
    <property type="molecule type" value="Genomic_DNA"/>
</dbReference>
<gene>
    <name evidence="3" type="ORF">LTR24_004048</name>
</gene>
<dbReference type="PRINTS" id="PR00411">
    <property type="entry name" value="PNDRDTASEI"/>
</dbReference>
<name>A0ABR0KCY8_9EURO</name>
<evidence type="ECO:0000256" key="1">
    <source>
        <dbReference type="ARBA" id="ARBA00023002"/>
    </source>
</evidence>
<sequence>MFKRTAGYATNDIPGQLPPDCILEDVDLEKLAKLAVDHLKDLKPAILAQGVLWRDWMSLTGQHRTLYGSEDVFETWSKAVSQKRLTDIEVRSKRVLRPCPGSSWVSLNVAYKTQQENGLRGFHTANVALILDSGNWKIWMLVTILESFEGHNHPDEPQMTPPAERPLLPNGLDYSVVVVGGGQGGLSLAGRLRALNIPALVIEKGPAVGNAWTSKYDSVKQHTLREYNNLPFGRTWDKDDPDLLPGKIVANGFAKYAEKYGITVWVNSEISSTTCDDSAATWTLEVTTRDPSSGSSQLRTIKTKHLAIATGAGVGAPSMPSIGGIEQFKGNYIHQSSFRNAKHLSGKRAVIIGTGTTGHDIAQDCLNNDLRVTIVQRGATAIYPIEWVIETQKHLWNLDMDTGLADRMGGTAPVKVGCEIIKRNMQAAAKQPEYVKLFDDLEKHGFRVDRESGMLDQIWQRYGGYYIDVGTSKHIANGDIRVKSAVPITKLTADGILFEDGEEIKADLVVAATGYDQDYRKQVAQIVGDDIASRLPEFWGLTKNGDVRGFMEENRPGLWMIGGTAPQARWTSRFVAMAIMLDLLGIDNVVT</sequence>
<dbReference type="SUPFAM" id="SSF51905">
    <property type="entry name" value="FAD/NAD(P)-binding domain"/>
    <property type="match status" value="1"/>
</dbReference>
<dbReference type="InterPro" id="IPR036188">
    <property type="entry name" value="FAD/NAD-bd_sf"/>
</dbReference>
<dbReference type="Gene3D" id="3.50.50.60">
    <property type="entry name" value="FAD/NAD(P)-binding domain"/>
    <property type="match status" value="1"/>
</dbReference>
<dbReference type="PRINTS" id="PR00368">
    <property type="entry name" value="FADPNR"/>
</dbReference>
<dbReference type="PANTHER" id="PTHR43539:SF68">
    <property type="entry name" value="FLAVIN-BINDING MONOOXYGENASE-LIKE PROTEIN (AFU_ORTHOLOGUE AFUA_4G09220)"/>
    <property type="match status" value="1"/>
</dbReference>
<feature type="domain" description="FAD/NAD(P)-binding" evidence="2">
    <location>
        <begin position="174"/>
        <end position="380"/>
    </location>
</feature>
<dbReference type="InterPro" id="IPR023753">
    <property type="entry name" value="FAD/NAD-binding_dom"/>
</dbReference>
<comment type="caution">
    <text evidence="3">The sequence shown here is derived from an EMBL/GenBank/DDBJ whole genome shotgun (WGS) entry which is preliminary data.</text>
</comment>